<reference evidence="8 9" key="1">
    <citation type="submission" date="2019-07" db="EMBL/GenBank/DDBJ databases">
        <title>Full genome sequence of Humibacter sp. WJ7-1.</title>
        <authorList>
            <person name="Im W.-T."/>
        </authorList>
    </citation>
    <scope>NUCLEOTIDE SEQUENCE [LARGE SCALE GENOMIC DNA]</scope>
    <source>
        <strain evidence="8 9">WJ7-1</strain>
    </source>
</reference>
<feature type="region of interest" description="Disordered" evidence="5">
    <location>
        <begin position="1"/>
        <end position="35"/>
    </location>
</feature>
<evidence type="ECO:0000313" key="8">
    <source>
        <dbReference type="EMBL" id="QDZ15941.1"/>
    </source>
</evidence>
<feature type="transmembrane region" description="Helical" evidence="6">
    <location>
        <begin position="404"/>
        <end position="422"/>
    </location>
</feature>
<feature type="transmembrane region" description="Helical" evidence="6">
    <location>
        <begin position="313"/>
        <end position="329"/>
    </location>
</feature>
<evidence type="ECO:0000256" key="5">
    <source>
        <dbReference type="SAM" id="MobiDB-lite"/>
    </source>
</evidence>
<keyword evidence="9" id="KW-1185">Reference proteome</keyword>
<dbReference type="Pfam" id="PF07690">
    <property type="entry name" value="MFS_1"/>
    <property type="match status" value="2"/>
</dbReference>
<dbReference type="GO" id="GO:0005886">
    <property type="term" value="C:plasma membrane"/>
    <property type="evidence" value="ECO:0007669"/>
    <property type="project" value="UniProtKB-SubCell"/>
</dbReference>
<feature type="domain" description="Major facilitator superfamily (MFS) profile" evidence="7">
    <location>
        <begin position="41"/>
        <end position="427"/>
    </location>
</feature>
<dbReference type="PROSITE" id="PS50850">
    <property type="entry name" value="MFS"/>
    <property type="match status" value="1"/>
</dbReference>
<dbReference type="OrthoDB" id="9803985at2"/>
<feature type="transmembrane region" description="Helical" evidence="6">
    <location>
        <begin position="114"/>
        <end position="136"/>
    </location>
</feature>
<comment type="subcellular location">
    <subcellularLocation>
        <location evidence="1">Cell membrane</location>
        <topology evidence="1">Multi-pass membrane protein</topology>
    </subcellularLocation>
</comment>
<dbReference type="KEGG" id="huw:FPZ11_15220"/>
<name>A0A5B8M6U7_9MICO</name>
<dbReference type="PROSITE" id="PS00217">
    <property type="entry name" value="SUGAR_TRANSPORT_2"/>
    <property type="match status" value="1"/>
</dbReference>
<dbReference type="AlphaFoldDB" id="A0A5B8M6U7"/>
<feature type="transmembrane region" description="Helical" evidence="6">
    <location>
        <begin position="278"/>
        <end position="301"/>
    </location>
</feature>
<evidence type="ECO:0000256" key="2">
    <source>
        <dbReference type="ARBA" id="ARBA00022692"/>
    </source>
</evidence>
<dbReference type="Gene3D" id="1.20.1250.20">
    <property type="entry name" value="MFS general substrate transporter like domains"/>
    <property type="match status" value="2"/>
</dbReference>
<dbReference type="InterPro" id="IPR011701">
    <property type="entry name" value="MFS"/>
</dbReference>
<evidence type="ECO:0000256" key="4">
    <source>
        <dbReference type="ARBA" id="ARBA00023136"/>
    </source>
</evidence>
<sequence length="440" mass="45086">MPDDDEKLTPDAEATRPSPESGPETPNGDEEPDSQRWLTSGVVSVGAASFFSDSGHEIVTSVFPAFLTGVLGGTAASLGVIEGVSDALVGAAKVVGGPLANDPARRGRLATGGYLITAIATAAIGLATAVWQAGLLRGLAWASRGIRSPARDSLLSSISNPRAFGRSFGVERAGDNLGAVVGPLVASVLVAWLGLRPSIWFAFIPGILAALAITFAGREALRRHRNRVRTPFRLDVKGLRAAGLARPMLPVLLFECGNLATTLLILRATDALKADGLAAAASVAILLYAAHNAVAALVSFAGGAWLDRIGPRPVFAMGAGVYVVSYLFFGLDVSAWPLLLIGFVLAGAGIGFAETAESALVAQALPDRLRGSGFGVIGGIQAIGNIVGTVVAGILYAAVSPVAAFVYAAAWMLLSVAASVLFTHRTSPGVGSDAKKNRSE</sequence>
<dbReference type="InterPro" id="IPR020846">
    <property type="entry name" value="MFS_dom"/>
</dbReference>
<keyword evidence="3 6" id="KW-1133">Transmembrane helix</keyword>
<evidence type="ECO:0000259" key="7">
    <source>
        <dbReference type="PROSITE" id="PS50850"/>
    </source>
</evidence>
<dbReference type="Proteomes" id="UP000320216">
    <property type="component" value="Chromosome"/>
</dbReference>
<accession>A0A5B8M6U7</accession>
<keyword evidence="4 6" id="KW-0472">Membrane</keyword>
<feature type="transmembrane region" description="Helical" evidence="6">
    <location>
        <begin position="199"/>
        <end position="217"/>
    </location>
</feature>
<feature type="transmembrane region" description="Helical" evidence="6">
    <location>
        <begin position="374"/>
        <end position="398"/>
    </location>
</feature>
<evidence type="ECO:0000256" key="3">
    <source>
        <dbReference type="ARBA" id="ARBA00022989"/>
    </source>
</evidence>
<keyword evidence="2 6" id="KW-0812">Transmembrane</keyword>
<dbReference type="InterPro" id="IPR036259">
    <property type="entry name" value="MFS_trans_sf"/>
</dbReference>
<dbReference type="SUPFAM" id="SSF103473">
    <property type="entry name" value="MFS general substrate transporter"/>
    <property type="match status" value="1"/>
</dbReference>
<evidence type="ECO:0000256" key="6">
    <source>
        <dbReference type="SAM" id="Phobius"/>
    </source>
</evidence>
<dbReference type="EMBL" id="CP042305">
    <property type="protein sequence ID" value="QDZ15941.1"/>
    <property type="molecule type" value="Genomic_DNA"/>
</dbReference>
<dbReference type="PANTHER" id="PTHR23518:SF2">
    <property type="entry name" value="MAJOR FACILITATOR SUPERFAMILY TRANSPORTER"/>
    <property type="match status" value="1"/>
</dbReference>
<gene>
    <name evidence="8" type="ORF">FPZ11_15220</name>
</gene>
<dbReference type="CDD" id="cd17370">
    <property type="entry name" value="MFS_MJ1317_like"/>
    <property type="match status" value="1"/>
</dbReference>
<feature type="transmembrane region" description="Helical" evidence="6">
    <location>
        <begin position="335"/>
        <end position="353"/>
    </location>
</feature>
<dbReference type="PANTHER" id="PTHR23518">
    <property type="entry name" value="C-METHYLTRANSFERASE"/>
    <property type="match status" value="1"/>
</dbReference>
<proteinExistence type="predicted"/>
<feature type="transmembrane region" description="Helical" evidence="6">
    <location>
        <begin position="247"/>
        <end position="266"/>
    </location>
</feature>
<dbReference type="RefSeq" id="WP_022900133.1">
    <property type="nucleotide sequence ID" value="NZ_CP042305.1"/>
</dbReference>
<dbReference type="GO" id="GO:0022857">
    <property type="term" value="F:transmembrane transporter activity"/>
    <property type="evidence" value="ECO:0007669"/>
    <property type="project" value="InterPro"/>
</dbReference>
<evidence type="ECO:0000313" key="9">
    <source>
        <dbReference type="Proteomes" id="UP000320216"/>
    </source>
</evidence>
<organism evidence="8 9">
    <name type="scientific">Humibacter ginsenosidimutans</name>
    <dbReference type="NCBI Taxonomy" id="2599293"/>
    <lineage>
        <taxon>Bacteria</taxon>
        <taxon>Bacillati</taxon>
        <taxon>Actinomycetota</taxon>
        <taxon>Actinomycetes</taxon>
        <taxon>Micrococcales</taxon>
        <taxon>Microbacteriaceae</taxon>
        <taxon>Humibacter</taxon>
    </lineage>
</organism>
<protein>
    <submittedName>
        <fullName evidence="8">MFS transporter</fullName>
    </submittedName>
</protein>
<dbReference type="InterPro" id="IPR005829">
    <property type="entry name" value="Sugar_transporter_CS"/>
</dbReference>
<evidence type="ECO:0000256" key="1">
    <source>
        <dbReference type="ARBA" id="ARBA00004651"/>
    </source>
</evidence>